<dbReference type="EMBL" id="WIOL01000001">
    <property type="protein sequence ID" value="MQT16036.1"/>
    <property type="molecule type" value="Genomic_DNA"/>
</dbReference>
<sequence length="122" mass="12832">MIDDGIGGEHPEGLRAQALARWEDEGGAEPGADGHAEFSAPALSNAEIVQLRVRVIALENVIIALLADASEGQQAQIRDMAEFIAPRAGRAHHPLTTSAASHMLGLVHRAGHFRTDTPGGSQ</sequence>
<organism evidence="1 2">
    <name type="scientific">Sandarakinorhabdus fusca</name>
    <dbReference type="NCBI Taxonomy" id="1439888"/>
    <lineage>
        <taxon>Bacteria</taxon>
        <taxon>Pseudomonadati</taxon>
        <taxon>Pseudomonadota</taxon>
        <taxon>Alphaproteobacteria</taxon>
        <taxon>Sphingomonadales</taxon>
        <taxon>Sphingosinicellaceae</taxon>
        <taxon>Sandarakinorhabdus</taxon>
    </lineage>
</organism>
<protein>
    <submittedName>
        <fullName evidence="1">Uncharacterized protein</fullName>
    </submittedName>
</protein>
<keyword evidence="2" id="KW-1185">Reference proteome</keyword>
<comment type="caution">
    <text evidence="1">The sequence shown here is derived from an EMBL/GenBank/DDBJ whole genome shotgun (WGS) entry which is preliminary data.</text>
</comment>
<accession>A0A7C9GN89</accession>
<evidence type="ECO:0000313" key="2">
    <source>
        <dbReference type="Proteomes" id="UP000481327"/>
    </source>
</evidence>
<dbReference type="AlphaFoldDB" id="A0A7C9GN89"/>
<gene>
    <name evidence="1" type="ORF">F3168_02010</name>
</gene>
<proteinExistence type="predicted"/>
<dbReference type="Proteomes" id="UP000481327">
    <property type="component" value="Unassembled WGS sequence"/>
</dbReference>
<name>A0A7C9GN89_9SPHN</name>
<evidence type="ECO:0000313" key="1">
    <source>
        <dbReference type="EMBL" id="MQT16036.1"/>
    </source>
</evidence>
<reference evidence="1 2" key="1">
    <citation type="submission" date="2019-09" db="EMBL/GenBank/DDBJ databases">
        <title>Polymorphobacter sp. isolated from a lake in China.</title>
        <authorList>
            <person name="Liu Z."/>
        </authorList>
    </citation>
    <scope>NUCLEOTIDE SEQUENCE [LARGE SCALE GENOMIC DNA]</scope>
    <source>
        <strain evidence="1 2">D40P</strain>
    </source>
</reference>
<dbReference type="OrthoDB" id="7582564at2"/>